<proteinExistence type="predicted"/>
<sequence>MVLFRFFAMLMITAMMLIGLAVAGSDRTRPTDPPPGPASPDRTFDARTIGVTAVTTLRAPDSVQRADFGHIARAGIGAVRISIEWPDVEPVPGYLNWSEPDRTVRHANAAGLTVLAVIGYAPTWAAIPAGRGEVHPGAADPARFAAFVGRAAQRYRTQIDAWEIWNEPNILPGWAPQPDPVHYAELLRYSYQAIKRVSPQATVLTGGTAPALDDGINVSPVRFLGELYAAGGQGTFDGIALHPYNAPQLLSAAPEAWASRAAIQEVSDLMAQYGDGDKLIWCTEFGASSTPGSTYGVSEQGQAVIIADGIDYFRSLPNGGPFFAFDYRDLDSTSSDPEQHFGLVRSDYTAKPALAAVLSRLIR</sequence>
<evidence type="ECO:0000256" key="1">
    <source>
        <dbReference type="SAM" id="SignalP"/>
    </source>
</evidence>
<dbReference type="SUPFAM" id="SSF51445">
    <property type="entry name" value="(Trans)glycosidases"/>
    <property type="match status" value="1"/>
</dbReference>
<reference evidence="2" key="1">
    <citation type="submission" date="2021-07" db="EMBL/GenBank/DDBJ databases">
        <title>Candidatus Kaistella beijingensis sp. nov. isolated from a municipal wastewater treatment plant is involved in sludge foaming.</title>
        <authorList>
            <person name="Song Y."/>
            <person name="Liu S.-J."/>
        </authorList>
    </citation>
    <scope>NUCLEOTIDE SEQUENCE</scope>
    <source>
        <strain evidence="2">DSM 43998</strain>
    </source>
</reference>
<dbReference type="RefSeq" id="WP_066471627.1">
    <property type="nucleotide sequence ID" value="NZ_CBCRUZ010000001.1"/>
</dbReference>
<keyword evidence="3" id="KW-1185">Reference proteome</keyword>
<protein>
    <submittedName>
        <fullName evidence="2">Cellulase family glycosylhydrolase</fullName>
    </submittedName>
</protein>
<evidence type="ECO:0000313" key="3">
    <source>
        <dbReference type="Proteomes" id="UP000887023"/>
    </source>
</evidence>
<evidence type="ECO:0000313" key="2">
    <source>
        <dbReference type="EMBL" id="QXQ15225.1"/>
    </source>
</evidence>
<dbReference type="EMBL" id="CP079105">
    <property type="protein sequence ID" value="QXQ15225.1"/>
    <property type="molecule type" value="Genomic_DNA"/>
</dbReference>
<accession>A0ABX8SFL9</accession>
<keyword evidence="1" id="KW-0732">Signal</keyword>
<dbReference type="PANTHER" id="PTHR12631:SF10">
    <property type="entry name" value="BETA-XYLOSIDASE-LIKE PROTEIN-RELATED"/>
    <property type="match status" value="1"/>
</dbReference>
<feature type="signal peptide" evidence="1">
    <location>
        <begin position="1"/>
        <end position="23"/>
    </location>
</feature>
<organism evidence="2 3">
    <name type="scientific">Skermania pinensis</name>
    <dbReference type="NCBI Taxonomy" id="39122"/>
    <lineage>
        <taxon>Bacteria</taxon>
        <taxon>Bacillati</taxon>
        <taxon>Actinomycetota</taxon>
        <taxon>Actinomycetes</taxon>
        <taxon>Mycobacteriales</taxon>
        <taxon>Gordoniaceae</taxon>
        <taxon>Skermania</taxon>
    </lineage>
</organism>
<gene>
    <name evidence="2" type="ORF">KV203_07835</name>
</gene>
<dbReference type="Gene3D" id="3.20.20.80">
    <property type="entry name" value="Glycosidases"/>
    <property type="match status" value="1"/>
</dbReference>
<dbReference type="InterPro" id="IPR017853">
    <property type="entry name" value="GH"/>
</dbReference>
<dbReference type="PANTHER" id="PTHR12631">
    <property type="entry name" value="ALPHA-L-IDURONIDASE"/>
    <property type="match status" value="1"/>
</dbReference>
<feature type="chain" id="PRO_5045856092" evidence="1">
    <location>
        <begin position="24"/>
        <end position="363"/>
    </location>
</feature>
<name>A0ABX8SFL9_9ACTN</name>
<dbReference type="Proteomes" id="UP000887023">
    <property type="component" value="Chromosome"/>
</dbReference>
<dbReference type="InterPro" id="IPR051923">
    <property type="entry name" value="Glycosyl_Hydrolase_39"/>
</dbReference>